<feature type="chain" id="PRO_5001821795" description="Phytocyanin domain-containing protein" evidence="6">
    <location>
        <begin position="23"/>
        <end position="201"/>
    </location>
</feature>
<feature type="domain" description="Phytocyanin" evidence="7">
    <location>
        <begin position="23"/>
        <end position="125"/>
    </location>
</feature>
<dbReference type="Pfam" id="PF02298">
    <property type="entry name" value="Cu_bind_like"/>
    <property type="match status" value="1"/>
</dbReference>
<keyword evidence="6" id="KW-0732">Signal</keyword>
<dbReference type="GO" id="GO:0005886">
    <property type="term" value="C:plasma membrane"/>
    <property type="evidence" value="ECO:0007669"/>
    <property type="project" value="EnsemblPlants"/>
</dbReference>
<keyword evidence="9" id="KW-1185">Reference proteome</keyword>
<gene>
    <name evidence="8" type="ordered locus">AALP_Aa8g224600</name>
</gene>
<dbReference type="PROSITE" id="PS51485">
    <property type="entry name" value="PHYTOCYANIN"/>
    <property type="match status" value="1"/>
</dbReference>
<keyword evidence="3" id="KW-1015">Disulfide bond</keyword>
<evidence type="ECO:0000256" key="1">
    <source>
        <dbReference type="ARBA" id="ARBA00022723"/>
    </source>
</evidence>
<evidence type="ECO:0000259" key="7">
    <source>
        <dbReference type="PROSITE" id="PS51485"/>
    </source>
</evidence>
<feature type="signal peptide" evidence="6">
    <location>
        <begin position="1"/>
        <end position="22"/>
    </location>
</feature>
<keyword evidence="1" id="KW-0479">Metal-binding</keyword>
<dbReference type="PROSITE" id="PS00196">
    <property type="entry name" value="COPPER_BLUE"/>
    <property type="match status" value="1"/>
</dbReference>
<evidence type="ECO:0000256" key="4">
    <source>
        <dbReference type="ARBA" id="ARBA00023180"/>
    </source>
</evidence>
<keyword evidence="2" id="KW-0186">Copper</keyword>
<dbReference type="GO" id="GO:0015690">
    <property type="term" value="P:aluminum cation transport"/>
    <property type="evidence" value="ECO:0007669"/>
    <property type="project" value="EnsemblPlants"/>
</dbReference>
<organism evidence="8 9">
    <name type="scientific">Arabis alpina</name>
    <name type="common">Alpine rock-cress</name>
    <dbReference type="NCBI Taxonomy" id="50452"/>
    <lineage>
        <taxon>Eukaryota</taxon>
        <taxon>Viridiplantae</taxon>
        <taxon>Streptophyta</taxon>
        <taxon>Embryophyta</taxon>
        <taxon>Tracheophyta</taxon>
        <taxon>Spermatophyta</taxon>
        <taxon>Magnoliopsida</taxon>
        <taxon>eudicotyledons</taxon>
        <taxon>Gunneridae</taxon>
        <taxon>Pentapetalae</taxon>
        <taxon>rosids</taxon>
        <taxon>malvids</taxon>
        <taxon>Brassicales</taxon>
        <taxon>Brassicaceae</taxon>
        <taxon>Arabideae</taxon>
        <taxon>Arabis</taxon>
    </lineage>
</organism>
<dbReference type="InterPro" id="IPR003245">
    <property type="entry name" value="Phytocyanin_dom"/>
</dbReference>
<dbReference type="EMBL" id="CM002876">
    <property type="protein sequence ID" value="KFK26265.1"/>
    <property type="molecule type" value="Genomic_DNA"/>
</dbReference>
<feature type="compositionally biased region" description="Low complexity" evidence="5">
    <location>
        <begin position="135"/>
        <end position="179"/>
    </location>
</feature>
<accession>A0A087G8R3</accession>
<sequence>MAGVFKTVMFLVLAFAAVVVFAEDYDVGDDTEWTRPMDLEFYTTWAAGKTFRVGDELEFEFAAGRHDVAVVTKDAYENCDKEKPISHYTTSPVRIMLNTTGPQYYICTVGDHCRFGQKLAIDVVAAGGRAGGGATPTTPATPGPAGSTTPAAGGASPTTPAGTTTPPGSSGTTTTTPTGAASSLSSATFLVAFVSAVVALF</sequence>
<evidence type="ECO:0000256" key="6">
    <source>
        <dbReference type="SAM" id="SignalP"/>
    </source>
</evidence>
<dbReference type="Gene3D" id="2.60.40.420">
    <property type="entry name" value="Cupredoxins - blue copper proteins"/>
    <property type="match status" value="1"/>
</dbReference>
<dbReference type="SUPFAM" id="SSF49503">
    <property type="entry name" value="Cupredoxins"/>
    <property type="match status" value="1"/>
</dbReference>
<dbReference type="PANTHER" id="PTHR33021:SF494">
    <property type="entry name" value="BLUE COPPER PROTEIN"/>
    <property type="match status" value="1"/>
</dbReference>
<dbReference type="InterPro" id="IPR028871">
    <property type="entry name" value="BlueCu_1_BS"/>
</dbReference>
<protein>
    <recommendedName>
        <fullName evidence="7">Phytocyanin domain-containing protein</fullName>
    </recommendedName>
</protein>
<dbReference type="GO" id="GO:0009646">
    <property type="term" value="P:response to absence of light"/>
    <property type="evidence" value="ECO:0007669"/>
    <property type="project" value="EnsemblPlants"/>
</dbReference>
<dbReference type="eggNOG" id="ENOG502S4BK">
    <property type="taxonomic scope" value="Eukaryota"/>
</dbReference>
<reference evidence="9" key="1">
    <citation type="journal article" date="2015" name="Nat. Plants">
        <title>Genome expansion of Arabis alpina linked with retrotransposition and reduced symmetric DNA methylation.</title>
        <authorList>
            <person name="Willing E.M."/>
            <person name="Rawat V."/>
            <person name="Mandakova T."/>
            <person name="Maumus F."/>
            <person name="James G.V."/>
            <person name="Nordstroem K.J."/>
            <person name="Becker C."/>
            <person name="Warthmann N."/>
            <person name="Chica C."/>
            <person name="Szarzynska B."/>
            <person name="Zytnicki M."/>
            <person name="Albani M.C."/>
            <person name="Kiefer C."/>
            <person name="Bergonzi S."/>
            <person name="Castaings L."/>
            <person name="Mateos J.L."/>
            <person name="Berns M.C."/>
            <person name="Bujdoso N."/>
            <person name="Piofczyk T."/>
            <person name="de Lorenzo L."/>
            <person name="Barrero-Sicilia C."/>
            <person name="Mateos I."/>
            <person name="Piednoel M."/>
            <person name="Hagmann J."/>
            <person name="Chen-Min-Tao R."/>
            <person name="Iglesias-Fernandez R."/>
            <person name="Schuster S.C."/>
            <person name="Alonso-Blanco C."/>
            <person name="Roudier F."/>
            <person name="Carbonero P."/>
            <person name="Paz-Ares J."/>
            <person name="Davis S.J."/>
            <person name="Pecinka A."/>
            <person name="Quesneville H."/>
            <person name="Colot V."/>
            <person name="Lysak M.A."/>
            <person name="Weigel D."/>
            <person name="Coupland G."/>
            <person name="Schneeberger K."/>
        </authorList>
    </citation>
    <scope>NUCLEOTIDE SEQUENCE [LARGE SCALE GENOMIC DNA]</scope>
    <source>
        <strain evidence="9">cv. Pajares</strain>
    </source>
</reference>
<dbReference type="AlphaFoldDB" id="A0A087G8R3"/>
<dbReference type="GO" id="GO:1901141">
    <property type="term" value="P:regulation of lignin biosynthetic process"/>
    <property type="evidence" value="ECO:0007669"/>
    <property type="project" value="EnsemblPlants"/>
</dbReference>
<dbReference type="GO" id="GO:0009055">
    <property type="term" value="F:electron transfer activity"/>
    <property type="evidence" value="ECO:0007669"/>
    <property type="project" value="InterPro"/>
</dbReference>
<dbReference type="Gramene" id="KFK26265">
    <property type="protein sequence ID" value="KFK26265"/>
    <property type="gene ID" value="AALP_AA8G224600"/>
</dbReference>
<evidence type="ECO:0000256" key="3">
    <source>
        <dbReference type="ARBA" id="ARBA00023157"/>
    </source>
</evidence>
<dbReference type="PANTHER" id="PTHR33021">
    <property type="entry name" value="BLUE COPPER PROTEIN"/>
    <property type="match status" value="1"/>
</dbReference>
<keyword evidence="4" id="KW-0325">Glycoprotein</keyword>
<evidence type="ECO:0000313" key="8">
    <source>
        <dbReference type="EMBL" id="KFK26265.1"/>
    </source>
</evidence>
<evidence type="ECO:0000256" key="5">
    <source>
        <dbReference type="SAM" id="MobiDB-lite"/>
    </source>
</evidence>
<feature type="region of interest" description="Disordered" evidence="5">
    <location>
        <begin position="132"/>
        <end position="179"/>
    </location>
</feature>
<dbReference type="GO" id="GO:0046872">
    <property type="term" value="F:metal ion binding"/>
    <property type="evidence" value="ECO:0007669"/>
    <property type="project" value="UniProtKB-KW"/>
</dbReference>
<dbReference type="CDD" id="cd13920">
    <property type="entry name" value="Stellacyanin"/>
    <property type="match status" value="1"/>
</dbReference>
<dbReference type="OMA" id="VGDHCRF"/>
<dbReference type="GO" id="GO:0002239">
    <property type="term" value="P:response to oomycetes"/>
    <property type="evidence" value="ECO:0007669"/>
    <property type="project" value="EnsemblPlants"/>
</dbReference>
<dbReference type="InterPro" id="IPR008972">
    <property type="entry name" value="Cupredoxin"/>
</dbReference>
<dbReference type="Proteomes" id="UP000029120">
    <property type="component" value="Chromosome 8"/>
</dbReference>
<evidence type="ECO:0000313" key="9">
    <source>
        <dbReference type="Proteomes" id="UP000029120"/>
    </source>
</evidence>
<name>A0A087G8R3_ARAAL</name>
<evidence type="ECO:0000256" key="2">
    <source>
        <dbReference type="ARBA" id="ARBA00023008"/>
    </source>
</evidence>
<dbReference type="GO" id="GO:0070417">
    <property type="term" value="P:cellular response to cold"/>
    <property type="evidence" value="ECO:0007669"/>
    <property type="project" value="EnsemblPlants"/>
</dbReference>
<dbReference type="OrthoDB" id="5421909at2759"/>
<dbReference type="FunFam" id="2.60.40.420:FF:000034">
    <property type="entry name" value="Cupredoxin superfamily protein"/>
    <property type="match status" value="1"/>
</dbReference>
<dbReference type="InterPro" id="IPR039391">
    <property type="entry name" value="Phytocyanin-like"/>
</dbReference>
<proteinExistence type="predicted"/>